<evidence type="ECO:0000313" key="3">
    <source>
        <dbReference type="Proteomes" id="UP000011115"/>
    </source>
</evidence>
<name>M1DJU9_SOLTU</name>
<reference evidence="2" key="2">
    <citation type="submission" date="2015-06" db="UniProtKB">
        <authorList>
            <consortium name="EnsemblPlants"/>
        </authorList>
    </citation>
    <scope>IDENTIFICATION</scope>
    <source>
        <strain evidence="2">DM1-3 516 R44</strain>
    </source>
</reference>
<sequence length="115" mass="12974">MPWGRTNLAMDTDSQRTTEWIGDLDTDHQKSQNPEVQETKQTGDGKGPLAHPRLGRSTKILACMPWGRINLAMDTDSWWTAEWIGDLDPDRLKSQNVEVQEPRQIGDGRGSLAYP</sequence>
<keyword evidence="3" id="KW-1185">Reference proteome</keyword>
<feature type="region of interest" description="Disordered" evidence="1">
    <location>
        <begin position="1"/>
        <end position="54"/>
    </location>
</feature>
<evidence type="ECO:0000256" key="1">
    <source>
        <dbReference type="SAM" id="MobiDB-lite"/>
    </source>
</evidence>
<dbReference type="Gramene" id="PGSC0003DMT400090187">
    <property type="protein sequence ID" value="PGSC0003DMT400090187"/>
    <property type="gene ID" value="PGSC0003DMG400039758"/>
</dbReference>
<dbReference type="InParanoid" id="M1DJU9"/>
<reference evidence="3" key="1">
    <citation type="journal article" date="2011" name="Nature">
        <title>Genome sequence and analysis of the tuber crop potato.</title>
        <authorList>
            <consortium name="The Potato Genome Sequencing Consortium"/>
        </authorList>
    </citation>
    <scope>NUCLEOTIDE SEQUENCE [LARGE SCALE GENOMIC DNA]</scope>
    <source>
        <strain evidence="3">cv. DM1-3 516 R44</strain>
    </source>
</reference>
<dbReference type="EnsemblPlants" id="PGSC0003DMT400090187">
    <property type="protein sequence ID" value="PGSC0003DMT400090187"/>
    <property type="gene ID" value="PGSC0003DMG400039758"/>
</dbReference>
<dbReference type="AlphaFoldDB" id="M1DJU9"/>
<evidence type="ECO:0000313" key="2">
    <source>
        <dbReference type="EnsemblPlants" id="PGSC0003DMT400090187"/>
    </source>
</evidence>
<proteinExistence type="predicted"/>
<protein>
    <submittedName>
        <fullName evidence="2">Uncharacterized protein</fullName>
    </submittedName>
</protein>
<accession>M1DJU9</accession>
<dbReference type="PaxDb" id="4113-PGSC0003DMT400090187"/>
<feature type="region of interest" description="Disordered" evidence="1">
    <location>
        <begin position="96"/>
        <end position="115"/>
    </location>
</feature>
<dbReference type="Proteomes" id="UP000011115">
    <property type="component" value="Unassembled WGS sequence"/>
</dbReference>
<organism evidence="2 3">
    <name type="scientific">Solanum tuberosum</name>
    <name type="common">Potato</name>
    <dbReference type="NCBI Taxonomy" id="4113"/>
    <lineage>
        <taxon>Eukaryota</taxon>
        <taxon>Viridiplantae</taxon>
        <taxon>Streptophyta</taxon>
        <taxon>Embryophyta</taxon>
        <taxon>Tracheophyta</taxon>
        <taxon>Spermatophyta</taxon>
        <taxon>Magnoliopsida</taxon>
        <taxon>eudicotyledons</taxon>
        <taxon>Gunneridae</taxon>
        <taxon>Pentapetalae</taxon>
        <taxon>asterids</taxon>
        <taxon>lamiids</taxon>
        <taxon>Solanales</taxon>
        <taxon>Solanaceae</taxon>
        <taxon>Solanoideae</taxon>
        <taxon>Solaneae</taxon>
        <taxon>Solanum</taxon>
    </lineage>
</organism>
<dbReference type="HOGENOM" id="CLU_2113237_0_0_1"/>